<comment type="caution">
    <text evidence="2">The sequence shown here is derived from an EMBL/GenBank/DDBJ whole genome shotgun (WGS) entry which is preliminary data.</text>
</comment>
<evidence type="ECO:0000313" key="3">
    <source>
        <dbReference type="Proteomes" id="UP000440732"/>
    </source>
</evidence>
<gene>
    <name evidence="2" type="ORF">PF006_g28212</name>
</gene>
<dbReference type="AlphaFoldDB" id="A0A6A3QHJ8"/>
<sequence>MAGLARAKSLAFANVYLIPCVLFVLGGSLLDGHFPNAFSQTTCEHLAGQADRTHDAGLPAHRSTKMSVADAENEHKGSVEEEMTKYRGGLNTVKYVVLRVAFVVVLVVLAIVFTSRTSWARRTRSRSPGPA</sequence>
<dbReference type="EMBL" id="QXGA01004129">
    <property type="protein sequence ID" value="KAE9076033.1"/>
    <property type="molecule type" value="Genomic_DNA"/>
</dbReference>
<evidence type="ECO:0000313" key="2">
    <source>
        <dbReference type="EMBL" id="KAE9076033.1"/>
    </source>
</evidence>
<evidence type="ECO:0000256" key="1">
    <source>
        <dbReference type="SAM" id="Phobius"/>
    </source>
</evidence>
<organism evidence="2 3">
    <name type="scientific">Phytophthora fragariae</name>
    <dbReference type="NCBI Taxonomy" id="53985"/>
    <lineage>
        <taxon>Eukaryota</taxon>
        <taxon>Sar</taxon>
        <taxon>Stramenopiles</taxon>
        <taxon>Oomycota</taxon>
        <taxon>Peronosporomycetes</taxon>
        <taxon>Peronosporales</taxon>
        <taxon>Peronosporaceae</taxon>
        <taxon>Phytophthora</taxon>
    </lineage>
</organism>
<protein>
    <submittedName>
        <fullName evidence="2">Uncharacterized protein</fullName>
    </submittedName>
</protein>
<accession>A0A6A3QHJ8</accession>
<dbReference type="Proteomes" id="UP000440732">
    <property type="component" value="Unassembled WGS sequence"/>
</dbReference>
<reference evidence="2 3" key="1">
    <citation type="submission" date="2018-08" db="EMBL/GenBank/DDBJ databases">
        <title>Genomic investigation of the strawberry pathogen Phytophthora fragariae indicates pathogenicity is determined by transcriptional variation in three key races.</title>
        <authorList>
            <person name="Adams T.M."/>
            <person name="Armitage A.D."/>
            <person name="Sobczyk M.K."/>
            <person name="Bates H.J."/>
            <person name="Dunwell J.M."/>
            <person name="Nellist C.F."/>
            <person name="Harrison R.J."/>
        </authorList>
    </citation>
    <scope>NUCLEOTIDE SEQUENCE [LARGE SCALE GENOMIC DNA]</scope>
    <source>
        <strain evidence="2 3">NOV-5</strain>
    </source>
</reference>
<feature type="transmembrane region" description="Helical" evidence="1">
    <location>
        <begin position="12"/>
        <end position="30"/>
    </location>
</feature>
<feature type="transmembrane region" description="Helical" evidence="1">
    <location>
        <begin position="96"/>
        <end position="114"/>
    </location>
</feature>
<proteinExistence type="predicted"/>
<name>A0A6A3QHJ8_9STRA</name>
<keyword evidence="1" id="KW-0812">Transmembrane</keyword>
<keyword evidence="1" id="KW-1133">Transmembrane helix</keyword>
<keyword evidence="1" id="KW-0472">Membrane</keyword>